<proteinExistence type="predicted"/>
<dbReference type="Proteomes" id="UP000634136">
    <property type="component" value="Unassembled WGS sequence"/>
</dbReference>
<dbReference type="EMBL" id="JAAIUW010000004">
    <property type="protein sequence ID" value="KAF7833929.1"/>
    <property type="molecule type" value="Genomic_DNA"/>
</dbReference>
<keyword evidence="2" id="KW-1185">Reference proteome</keyword>
<protein>
    <submittedName>
        <fullName evidence="1">Uncharacterized protein</fullName>
    </submittedName>
</protein>
<reference evidence="1" key="1">
    <citation type="submission" date="2020-09" db="EMBL/GenBank/DDBJ databases">
        <title>Genome-Enabled Discovery of Anthraquinone Biosynthesis in Senna tora.</title>
        <authorList>
            <person name="Kang S.-H."/>
            <person name="Pandey R.P."/>
            <person name="Lee C.-M."/>
            <person name="Sim J.-S."/>
            <person name="Jeong J.-T."/>
            <person name="Choi B.-S."/>
            <person name="Jung M."/>
            <person name="Ginzburg D."/>
            <person name="Zhao K."/>
            <person name="Won S.Y."/>
            <person name="Oh T.-J."/>
            <person name="Yu Y."/>
            <person name="Kim N.-H."/>
            <person name="Lee O.R."/>
            <person name="Lee T.-H."/>
            <person name="Bashyal P."/>
            <person name="Kim T.-S."/>
            <person name="Lee W.-H."/>
            <person name="Kawkins C."/>
            <person name="Kim C.-K."/>
            <person name="Kim J.S."/>
            <person name="Ahn B.O."/>
            <person name="Rhee S.Y."/>
            <person name="Sohng J.K."/>
        </authorList>
    </citation>
    <scope>NUCLEOTIDE SEQUENCE</scope>
    <source>
        <tissue evidence="1">Leaf</tissue>
    </source>
</reference>
<evidence type="ECO:0000313" key="1">
    <source>
        <dbReference type="EMBL" id="KAF7833929.1"/>
    </source>
</evidence>
<comment type="caution">
    <text evidence="1">The sequence shown here is derived from an EMBL/GenBank/DDBJ whole genome shotgun (WGS) entry which is preliminary data.</text>
</comment>
<evidence type="ECO:0000313" key="2">
    <source>
        <dbReference type="Proteomes" id="UP000634136"/>
    </source>
</evidence>
<dbReference type="AlphaFoldDB" id="A0A834WX11"/>
<accession>A0A834WX11</accession>
<sequence length="41" mass="4593">MWSNRATVPTNRKKKIPYCIGRITGGLKNASSIHQVLNLEP</sequence>
<gene>
    <name evidence="1" type="ORF">G2W53_008788</name>
</gene>
<organism evidence="1 2">
    <name type="scientific">Senna tora</name>
    <dbReference type="NCBI Taxonomy" id="362788"/>
    <lineage>
        <taxon>Eukaryota</taxon>
        <taxon>Viridiplantae</taxon>
        <taxon>Streptophyta</taxon>
        <taxon>Embryophyta</taxon>
        <taxon>Tracheophyta</taxon>
        <taxon>Spermatophyta</taxon>
        <taxon>Magnoliopsida</taxon>
        <taxon>eudicotyledons</taxon>
        <taxon>Gunneridae</taxon>
        <taxon>Pentapetalae</taxon>
        <taxon>rosids</taxon>
        <taxon>fabids</taxon>
        <taxon>Fabales</taxon>
        <taxon>Fabaceae</taxon>
        <taxon>Caesalpinioideae</taxon>
        <taxon>Cassia clade</taxon>
        <taxon>Senna</taxon>
    </lineage>
</organism>
<name>A0A834WX11_9FABA</name>